<protein>
    <submittedName>
        <fullName evidence="1">Uncharacterized protein</fullName>
    </submittedName>
</protein>
<dbReference type="AlphaFoldDB" id="A0A2I0INU4"/>
<keyword evidence="2" id="KW-1185">Reference proteome</keyword>
<sequence>MALHEWSQVGSSPDVRGRIWLSGRVSPSSPDSIPCNRCPCNNGIRAVLLQAFPHTTLRLLGQASLVDVRQDSSVGDGHRAQELAQLFIVPHRNLRVFSKL</sequence>
<evidence type="ECO:0000313" key="2">
    <source>
        <dbReference type="Proteomes" id="UP000233551"/>
    </source>
</evidence>
<gene>
    <name evidence="1" type="ORF">CRG98_033991</name>
</gene>
<organism evidence="1 2">
    <name type="scientific">Punica granatum</name>
    <name type="common">Pomegranate</name>
    <dbReference type="NCBI Taxonomy" id="22663"/>
    <lineage>
        <taxon>Eukaryota</taxon>
        <taxon>Viridiplantae</taxon>
        <taxon>Streptophyta</taxon>
        <taxon>Embryophyta</taxon>
        <taxon>Tracheophyta</taxon>
        <taxon>Spermatophyta</taxon>
        <taxon>Magnoliopsida</taxon>
        <taxon>eudicotyledons</taxon>
        <taxon>Gunneridae</taxon>
        <taxon>Pentapetalae</taxon>
        <taxon>rosids</taxon>
        <taxon>malvids</taxon>
        <taxon>Myrtales</taxon>
        <taxon>Lythraceae</taxon>
        <taxon>Punica</taxon>
    </lineage>
</organism>
<name>A0A2I0INU4_PUNGR</name>
<dbReference type="Proteomes" id="UP000233551">
    <property type="component" value="Unassembled WGS sequence"/>
</dbReference>
<comment type="caution">
    <text evidence="1">The sequence shown here is derived from an EMBL/GenBank/DDBJ whole genome shotgun (WGS) entry which is preliminary data.</text>
</comment>
<dbReference type="EMBL" id="PGOL01002702">
    <property type="protein sequence ID" value="PKI45675.1"/>
    <property type="molecule type" value="Genomic_DNA"/>
</dbReference>
<evidence type="ECO:0000313" key="1">
    <source>
        <dbReference type="EMBL" id="PKI45675.1"/>
    </source>
</evidence>
<accession>A0A2I0INU4</accession>
<proteinExistence type="predicted"/>
<reference evidence="1 2" key="1">
    <citation type="submission" date="2017-11" db="EMBL/GenBank/DDBJ databases">
        <title>De-novo sequencing of pomegranate (Punica granatum L.) genome.</title>
        <authorList>
            <person name="Akparov Z."/>
            <person name="Amiraslanov A."/>
            <person name="Hajiyeva S."/>
            <person name="Abbasov M."/>
            <person name="Kaur K."/>
            <person name="Hamwieh A."/>
            <person name="Solovyev V."/>
            <person name="Salamov A."/>
            <person name="Braich B."/>
            <person name="Kosarev P."/>
            <person name="Mahmoud A."/>
            <person name="Hajiyev E."/>
            <person name="Babayeva S."/>
            <person name="Izzatullayeva V."/>
            <person name="Mammadov A."/>
            <person name="Mammadov A."/>
            <person name="Sharifova S."/>
            <person name="Ojaghi J."/>
            <person name="Eynullazada K."/>
            <person name="Bayramov B."/>
            <person name="Abdulazimova A."/>
            <person name="Shahmuradov I."/>
        </authorList>
    </citation>
    <scope>NUCLEOTIDE SEQUENCE [LARGE SCALE GENOMIC DNA]</scope>
    <source>
        <strain evidence="2">cv. AG2017</strain>
        <tissue evidence="1">Leaf</tissue>
    </source>
</reference>